<feature type="transmembrane region" description="Helical" evidence="1">
    <location>
        <begin position="324"/>
        <end position="342"/>
    </location>
</feature>
<evidence type="ECO:0000259" key="2">
    <source>
        <dbReference type="Pfam" id="PF01757"/>
    </source>
</evidence>
<gene>
    <name evidence="3" type="ORF">QJV27_00045</name>
</gene>
<feature type="domain" description="Acyltransferase 3" evidence="2">
    <location>
        <begin position="41"/>
        <end position="372"/>
    </location>
</feature>
<feature type="transmembrane region" description="Helical" evidence="1">
    <location>
        <begin position="264"/>
        <end position="283"/>
    </location>
</feature>
<keyword evidence="3" id="KW-0012">Acyltransferase</keyword>
<evidence type="ECO:0000313" key="4">
    <source>
        <dbReference type="Proteomes" id="UP001431634"/>
    </source>
</evidence>
<feature type="transmembrane region" description="Helical" evidence="1">
    <location>
        <begin position="289"/>
        <end position="312"/>
    </location>
</feature>
<feature type="transmembrane region" description="Helical" evidence="1">
    <location>
        <begin position="77"/>
        <end position="98"/>
    </location>
</feature>
<feature type="transmembrane region" description="Helical" evidence="1">
    <location>
        <begin position="118"/>
        <end position="138"/>
    </location>
</feature>
<feature type="transmembrane region" description="Helical" evidence="1">
    <location>
        <begin position="173"/>
        <end position="196"/>
    </location>
</feature>
<dbReference type="EMBL" id="JASBAO010000001">
    <property type="protein sequence ID" value="MDI2089778.1"/>
    <property type="molecule type" value="Genomic_DNA"/>
</dbReference>
<feature type="transmembrane region" description="Helical" evidence="1">
    <location>
        <begin position="48"/>
        <end position="65"/>
    </location>
</feature>
<keyword evidence="3" id="KW-0808">Transferase</keyword>
<dbReference type="RefSeq" id="WP_281446956.1">
    <property type="nucleotide sequence ID" value="NZ_JASBAO010000001.1"/>
</dbReference>
<feature type="transmembrane region" description="Helical" evidence="1">
    <location>
        <begin position="6"/>
        <end position="27"/>
    </location>
</feature>
<keyword evidence="1" id="KW-1133">Transmembrane helix</keyword>
<protein>
    <submittedName>
        <fullName evidence="3">Acyltransferase</fullName>
        <ecNumber evidence="3">2.3.-.-</ecNumber>
    </submittedName>
</protein>
<feature type="transmembrane region" description="Helical" evidence="1">
    <location>
        <begin position="208"/>
        <end position="226"/>
    </location>
</feature>
<dbReference type="GO" id="GO:0016746">
    <property type="term" value="F:acyltransferase activity"/>
    <property type="evidence" value="ECO:0007669"/>
    <property type="project" value="UniProtKB-KW"/>
</dbReference>
<dbReference type="InterPro" id="IPR050879">
    <property type="entry name" value="Acyltransferase_3"/>
</dbReference>
<dbReference type="Pfam" id="PF01757">
    <property type="entry name" value="Acyl_transf_3"/>
    <property type="match status" value="1"/>
</dbReference>
<keyword evidence="1" id="KW-0812">Transmembrane</keyword>
<dbReference type="EC" id="2.3.-.-" evidence="3"/>
<dbReference type="PANTHER" id="PTHR23028">
    <property type="entry name" value="ACETYLTRANSFERASE"/>
    <property type="match status" value="1"/>
</dbReference>
<keyword evidence="4" id="KW-1185">Reference proteome</keyword>
<dbReference type="Proteomes" id="UP001431634">
    <property type="component" value="Unassembled WGS sequence"/>
</dbReference>
<comment type="caution">
    <text evidence="3">The sequence shown here is derived from an EMBL/GenBank/DDBJ whole genome shotgun (WGS) entry which is preliminary data.</text>
</comment>
<feature type="transmembrane region" description="Helical" evidence="1">
    <location>
        <begin position="232"/>
        <end position="252"/>
    </location>
</feature>
<proteinExistence type="predicted"/>
<feature type="transmembrane region" description="Helical" evidence="1">
    <location>
        <begin position="354"/>
        <end position="376"/>
    </location>
</feature>
<organism evidence="3 4">
    <name type="scientific">Commensalibacter oyaizuii</name>
    <dbReference type="NCBI Taxonomy" id="3043873"/>
    <lineage>
        <taxon>Bacteria</taxon>
        <taxon>Pseudomonadati</taxon>
        <taxon>Pseudomonadota</taxon>
        <taxon>Alphaproteobacteria</taxon>
        <taxon>Acetobacterales</taxon>
        <taxon>Acetobacteraceae</taxon>
    </lineage>
</organism>
<accession>A0ABT6PYI3</accession>
<dbReference type="InterPro" id="IPR002656">
    <property type="entry name" value="Acyl_transf_3_dom"/>
</dbReference>
<evidence type="ECO:0000313" key="3">
    <source>
        <dbReference type="EMBL" id="MDI2089778.1"/>
    </source>
</evidence>
<reference evidence="3" key="1">
    <citation type="submission" date="2023-05" db="EMBL/GenBank/DDBJ databases">
        <title>Whole genome sequence of Commensalibacter sp.</title>
        <authorList>
            <person name="Charoenyingcharoen P."/>
            <person name="Yukphan P."/>
        </authorList>
    </citation>
    <scope>NUCLEOTIDE SEQUENCE</scope>
    <source>
        <strain evidence="3">TBRC 16381</strain>
    </source>
</reference>
<evidence type="ECO:0000256" key="1">
    <source>
        <dbReference type="SAM" id="Phobius"/>
    </source>
</evidence>
<name>A0ABT6PYI3_9PROT</name>
<keyword evidence="1" id="KW-0472">Membrane</keyword>
<sequence>MNITYSTLWPSALIMAILLTILTLPVFKGLYDSDDTRNRVHTIDGLRGFLAFGVVFSHGQCFYNITAIGQCTSNSAFYSLLGTIAVRLFFMITAYLFWSQLLYRQGQMQWQSFYIKRFFRIAPVYWFMCLCVFLIVMIETQWTLRVSFFEFCKQIGAWLALGILSLPDINTRLYTGMLVVMVTWTLRYEWLFYVLLPCISFFAVHKKRALWFISAGLWGVFIGSWFVDPHSITSQFFSVLFMFLVGMLCATLQYYQMINLKWHNWVKSVLIITAIMIICAGDLYDKMYILNSILGFIFYLIISGCSLFGVLTLKSSQKMGEVSYGIYLLQGIIFNIVYSQQVVKQYVIQGPWHFWYVMMGICVGLLLLAIIVHVILEKPAIRIGQYLSLKIKNY</sequence>
<dbReference type="PANTHER" id="PTHR23028:SF53">
    <property type="entry name" value="ACYL_TRANSF_3 DOMAIN-CONTAINING PROTEIN"/>
    <property type="match status" value="1"/>
</dbReference>